<dbReference type="OrthoDB" id="8578401at2"/>
<dbReference type="InterPro" id="IPR019776">
    <property type="entry name" value="Flagellar_basal_body_rod_CS"/>
</dbReference>
<dbReference type="AlphaFoldDB" id="H8YZP5"/>
<evidence type="ECO:0000259" key="7">
    <source>
        <dbReference type="Pfam" id="PF00460"/>
    </source>
</evidence>
<keyword evidence="11" id="KW-0966">Cell projection</keyword>
<accession>H8YZP5</accession>
<feature type="region of interest" description="Disordered" evidence="6">
    <location>
        <begin position="175"/>
        <end position="194"/>
    </location>
</feature>
<dbReference type="PANTHER" id="PTHR30435:SF1">
    <property type="entry name" value="FLAGELLAR HOOK PROTEIN FLGE"/>
    <property type="match status" value="1"/>
</dbReference>
<dbReference type="InterPro" id="IPR053967">
    <property type="entry name" value="LlgE_F_G-like_D1"/>
</dbReference>
<dbReference type="SUPFAM" id="SSF117143">
    <property type="entry name" value="Flagellar hook protein flgE"/>
    <property type="match status" value="1"/>
</dbReference>
<evidence type="ECO:0000259" key="9">
    <source>
        <dbReference type="Pfam" id="PF07559"/>
    </source>
</evidence>
<dbReference type="HOGENOM" id="CLU_013687_2_0_6"/>
<reference evidence="12" key="1">
    <citation type="submission" date="2011-06" db="EMBL/GenBank/DDBJ databases">
        <authorList>
            <consortium name="US DOE Joint Genome Institute (JGI-PGF)"/>
            <person name="Lucas S."/>
            <person name="Han J."/>
            <person name="Lapidus A."/>
            <person name="Cheng J.-F."/>
            <person name="Goodwin L."/>
            <person name="Pitluck S."/>
            <person name="Peters L."/>
            <person name="Land M.L."/>
            <person name="Hauser L."/>
            <person name="Vogl K."/>
            <person name="Liu Z."/>
            <person name="Overmann J."/>
            <person name="Frigaard N.-U."/>
            <person name="Bryant D.A."/>
            <person name="Woyke T.J."/>
        </authorList>
    </citation>
    <scope>NUCLEOTIDE SEQUENCE [LARGE SCALE GENOMIC DNA]</scope>
    <source>
        <strain evidence="12">970</strain>
    </source>
</reference>
<evidence type="ECO:0000256" key="1">
    <source>
        <dbReference type="ARBA" id="ARBA00004117"/>
    </source>
</evidence>
<feature type="domain" description="Flagellar basal-body/hook protein C-terminal" evidence="8">
    <location>
        <begin position="427"/>
        <end position="471"/>
    </location>
</feature>
<dbReference type="GO" id="GO:0009425">
    <property type="term" value="C:bacterial-type flagellum basal body"/>
    <property type="evidence" value="ECO:0007669"/>
    <property type="project" value="UniProtKB-SubCell"/>
</dbReference>
<evidence type="ECO:0000313" key="12">
    <source>
        <dbReference type="Proteomes" id="UP000002964"/>
    </source>
</evidence>
<dbReference type="RefSeq" id="WP_009148781.1">
    <property type="nucleotide sequence ID" value="NZ_CP121471.1"/>
</dbReference>
<dbReference type="InterPro" id="IPR037925">
    <property type="entry name" value="FlgE/F/G-like"/>
</dbReference>
<gene>
    <name evidence="11" type="ORF">Thi970DRAFT_02422</name>
</gene>
<dbReference type="GO" id="GO:0009424">
    <property type="term" value="C:bacterial-type flagellum hook"/>
    <property type="evidence" value="ECO:0007669"/>
    <property type="project" value="TreeGrafter"/>
</dbReference>
<organism evidence="11 12">
    <name type="scientific">Thiorhodovibrio frisius</name>
    <dbReference type="NCBI Taxonomy" id="631362"/>
    <lineage>
        <taxon>Bacteria</taxon>
        <taxon>Pseudomonadati</taxon>
        <taxon>Pseudomonadota</taxon>
        <taxon>Gammaproteobacteria</taxon>
        <taxon>Chromatiales</taxon>
        <taxon>Chromatiaceae</taxon>
        <taxon>Thiorhodovibrio</taxon>
    </lineage>
</organism>
<dbReference type="NCBIfam" id="NF004238">
    <property type="entry name" value="PRK05682.1-1"/>
    <property type="match status" value="1"/>
</dbReference>
<dbReference type="eggNOG" id="COG1749">
    <property type="taxonomic scope" value="Bacteria"/>
</dbReference>
<feature type="domain" description="Flagellar basal body rod protein N-terminal" evidence="7">
    <location>
        <begin position="5"/>
        <end position="34"/>
    </location>
</feature>
<dbReference type="Proteomes" id="UP000002964">
    <property type="component" value="Unassembled WGS sequence"/>
</dbReference>
<dbReference type="PROSITE" id="PS00588">
    <property type="entry name" value="FLAGELLA_BB_ROD"/>
    <property type="match status" value="1"/>
</dbReference>
<evidence type="ECO:0000256" key="6">
    <source>
        <dbReference type="SAM" id="MobiDB-lite"/>
    </source>
</evidence>
<evidence type="ECO:0000313" key="11">
    <source>
        <dbReference type="EMBL" id="EIC22172.1"/>
    </source>
</evidence>
<evidence type="ECO:0000256" key="2">
    <source>
        <dbReference type="ARBA" id="ARBA00009677"/>
    </source>
</evidence>
<dbReference type="EMBL" id="JH603169">
    <property type="protein sequence ID" value="EIC22172.1"/>
    <property type="molecule type" value="Genomic_DNA"/>
</dbReference>
<dbReference type="Pfam" id="PF22692">
    <property type="entry name" value="LlgE_F_G_D1"/>
    <property type="match status" value="1"/>
</dbReference>
<protein>
    <recommendedName>
        <fullName evidence="3 5">Flagellar hook protein FlgE</fullName>
    </recommendedName>
</protein>
<dbReference type="GO" id="GO:0071978">
    <property type="term" value="P:bacterial-type flagellum-dependent swarming motility"/>
    <property type="evidence" value="ECO:0007669"/>
    <property type="project" value="TreeGrafter"/>
</dbReference>
<dbReference type="Pfam" id="PF00460">
    <property type="entry name" value="Flg_bb_rod"/>
    <property type="match status" value="1"/>
</dbReference>
<comment type="subcellular location">
    <subcellularLocation>
        <location evidence="1 5">Bacterial flagellum basal body</location>
    </subcellularLocation>
</comment>
<dbReference type="PANTHER" id="PTHR30435">
    <property type="entry name" value="FLAGELLAR PROTEIN"/>
    <property type="match status" value="1"/>
</dbReference>
<dbReference type="InterPro" id="IPR001444">
    <property type="entry name" value="Flag_bb_rod_N"/>
</dbReference>
<dbReference type="GO" id="GO:0005829">
    <property type="term" value="C:cytosol"/>
    <property type="evidence" value="ECO:0007669"/>
    <property type="project" value="TreeGrafter"/>
</dbReference>
<name>H8YZP5_9GAMM</name>
<dbReference type="STRING" id="631362.Thi970DRAFT_02422"/>
<dbReference type="InterPro" id="IPR037058">
    <property type="entry name" value="Falgellar_hook_FlgE_sf"/>
</dbReference>
<keyword evidence="11" id="KW-0282">Flagellum</keyword>
<evidence type="ECO:0000256" key="3">
    <source>
        <dbReference type="ARBA" id="ARBA00019015"/>
    </source>
</evidence>
<dbReference type="Pfam" id="PF07559">
    <property type="entry name" value="FlgE_D2"/>
    <property type="match status" value="1"/>
</dbReference>
<keyword evidence="4 5" id="KW-0975">Bacterial flagellum</keyword>
<keyword evidence="12" id="KW-1185">Reference proteome</keyword>
<dbReference type="Pfam" id="PF06429">
    <property type="entry name" value="Flg_bbr_C"/>
    <property type="match status" value="1"/>
</dbReference>
<dbReference type="NCBIfam" id="TIGR03506">
    <property type="entry name" value="FlgEFG_subfam"/>
    <property type="match status" value="1"/>
</dbReference>
<dbReference type="InterPro" id="IPR020013">
    <property type="entry name" value="Flagellar_FlgE/F/G"/>
</dbReference>
<dbReference type="Gene3D" id="2.60.98.20">
    <property type="entry name" value="Flagellar hook protein FlgE"/>
    <property type="match status" value="1"/>
</dbReference>
<comment type="function">
    <text evidence="5">A flexible structure which links the flagellar filament to the drive apparatus in the basal body.</text>
</comment>
<dbReference type="InterPro" id="IPR010930">
    <property type="entry name" value="Flg_bb/hook_C_dom"/>
</dbReference>
<evidence type="ECO:0000259" key="8">
    <source>
        <dbReference type="Pfam" id="PF06429"/>
    </source>
</evidence>
<keyword evidence="11" id="KW-0969">Cilium</keyword>
<evidence type="ECO:0000259" key="10">
    <source>
        <dbReference type="Pfam" id="PF22692"/>
    </source>
</evidence>
<dbReference type="InterPro" id="IPR011491">
    <property type="entry name" value="FlgE_D2"/>
</dbReference>
<comment type="similarity">
    <text evidence="2 5">Belongs to the flagella basal body rod proteins family.</text>
</comment>
<feature type="domain" description="Flagellar hook protein FlgE/F/G-like D1" evidence="10">
    <location>
        <begin position="83"/>
        <end position="134"/>
    </location>
</feature>
<sequence>MSAFNIGLSGLNAASKDLDVTGNNIANVNTTGFKQSRAEFGDLFARSAASCGNCSGMGVGVLDVAQQHTQGTIEFTDNPMDLAVSGEGFFVMRDSGSEGLEYTRNGEFKVNREGYVVNSNGQFLQGFLPDEPGNIDTGFRTGELSDLQLETGNAVPKATEEIDVVVNLPSDAELPTTPWAWPDPTVAGGDTRPDPDSYNYSTAVTVYDSLGTPRTLTMYFVKPDDGAGAPSPLQWDVYMGMEVPGDDGRMYMRNAYGGDPTARPPVPAWADAAARLQFTPEGYLAMPNPEPIPLDNNAFVWTVTNPDGTPFPNGANDLAAVINFGATNPQNAGEGTTQYGTQFDINDLTQDGYTTGRISTIDVDAEGRVFARYTNGTSSVLGQVALTSFTNKQGLQPLGDNNWAATFAAGDPVYSAAGTGNLGLIESSALETSNVDLAAELVNLIVAQRNFEANSKTISTSDQMTQTLIQIIR</sequence>
<feature type="domain" description="Flagellar hook protein FlgE D2" evidence="9">
    <location>
        <begin position="189"/>
        <end position="353"/>
    </location>
</feature>
<evidence type="ECO:0000256" key="5">
    <source>
        <dbReference type="RuleBase" id="RU362116"/>
    </source>
</evidence>
<reference evidence="11 12" key="2">
    <citation type="submission" date="2011-11" db="EMBL/GenBank/DDBJ databases">
        <authorList>
            <consortium name="US DOE Joint Genome Institute"/>
            <person name="Lucas S."/>
            <person name="Han J."/>
            <person name="Lapidus A."/>
            <person name="Cheng J.-F."/>
            <person name="Goodwin L."/>
            <person name="Pitluck S."/>
            <person name="Peters L."/>
            <person name="Ovchinnikova G."/>
            <person name="Zhang X."/>
            <person name="Detter J.C."/>
            <person name="Han C."/>
            <person name="Tapia R."/>
            <person name="Land M."/>
            <person name="Hauser L."/>
            <person name="Kyrpides N."/>
            <person name="Ivanova N."/>
            <person name="Pagani I."/>
            <person name="Vogl K."/>
            <person name="Liu Z."/>
            <person name="Overmann J."/>
            <person name="Frigaard N.-U."/>
            <person name="Bryant D."/>
            <person name="Woyke T."/>
        </authorList>
    </citation>
    <scope>NUCLEOTIDE SEQUENCE [LARGE SCALE GENOMIC DNA]</scope>
    <source>
        <strain evidence="11 12">970</strain>
    </source>
</reference>
<evidence type="ECO:0000256" key="4">
    <source>
        <dbReference type="ARBA" id="ARBA00023143"/>
    </source>
</evidence>
<proteinExistence type="inferred from homology"/>